<gene>
    <name evidence="8" type="ORF">H9850_11225</name>
</gene>
<evidence type="ECO:0000256" key="2">
    <source>
        <dbReference type="ARBA" id="ARBA00022691"/>
    </source>
</evidence>
<sequence>MPLKYPQLISPEMQAQYAYQKAKLTKALERTDSLEFEMLYRLVAREMAQVHPALIIPYVELCISPQCTLRCRDCANFMQHYHKPQPMDLEQVWSWVTAFLESVDHVMTFRVMGGEPLMQKQLPELMQRLLAQPKLQHIQVVSNATLMPKDELLNLMSNNHRCSMFFSNYGPKVAPRYQEIVKHCQEHHVLVETLRPDISWFDMGDCSDRHLTPEQMAATYQRCPNNCRHIWNGEFHHCPRSAHAKYLGLIKDIPEQDYVPLLALDAETRRTRIRKMYDADYIKACNHCGFATGFHLIPCAIQAEKPSRRGPHADANAADTSATVTGTLKQGNQAEQSAQVSSTNTPSMGLVDTSATALNLNSSVYISALNNPTPTATSAAANSSAATAAAPAAAPAAVAGMKQVGTVGGLKVYAQRHANNHKKSKKKRR</sequence>
<comment type="caution">
    <text evidence="8">The sequence shown here is derived from an EMBL/GenBank/DDBJ whole genome shotgun (WGS) entry which is preliminary data.</text>
</comment>
<dbReference type="Pfam" id="PF04055">
    <property type="entry name" value="Radical_SAM"/>
    <property type="match status" value="1"/>
</dbReference>
<feature type="region of interest" description="Disordered" evidence="6">
    <location>
        <begin position="328"/>
        <end position="347"/>
    </location>
</feature>
<keyword evidence="4" id="KW-0408">Iron</keyword>
<dbReference type="InterPro" id="IPR007197">
    <property type="entry name" value="rSAM"/>
</dbReference>
<keyword evidence="2" id="KW-0949">S-adenosyl-L-methionine</keyword>
<dbReference type="AlphaFoldDB" id="A0A9D1WF58"/>
<organism evidence="8 9">
    <name type="scientific">Candidatus Anaerobiospirillum pullistercoris</name>
    <dbReference type="NCBI Taxonomy" id="2838452"/>
    <lineage>
        <taxon>Bacteria</taxon>
        <taxon>Pseudomonadati</taxon>
        <taxon>Pseudomonadota</taxon>
        <taxon>Gammaproteobacteria</taxon>
        <taxon>Aeromonadales</taxon>
        <taxon>Succinivibrionaceae</taxon>
        <taxon>Anaerobiospirillum</taxon>
    </lineage>
</organism>
<proteinExistence type="predicted"/>
<evidence type="ECO:0000259" key="7">
    <source>
        <dbReference type="Pfam" id="PF04055"/>
    </source>
</evidence>
<dbReference type="GO" id="GO:0051536">
    <property type="term" value="F:iron-sulfur cluster binding"/>
    <property type="evidence" value="ECO:0007669"/>
    <property type="project" value="UniProtKB-KW"/>
</dbReference>
<name>A0A9D1WF58_9GAMM</name>
<reference evidence="8" key="2">
    <citation type="submission" date="2021-04" db="EMBL/GenBank/DDBJ databases">
        <authorList>
            <person name="Gilroy R."/>
        </authorList>
    </citation>
    <scope>NUCLEOTIDE SEQUENCE</scope>
    <source>
        <strain evidence="8">USASDec5-558</strain>
    </source>
</reference>
<evidence type="ECO:0000256" key="3">
    <source>
        <dbReference type="ARBA" id="ARBA00022723"/>
    </source>
</evidence>
<dbReference type="PANTHER" id="PTHR11228">
    <property type="entry name" value="RADICAL SAM DOMAIN PROTEIN"/>
    <property type="match status" value="1"/>
</dbReference>
<dbReference type="PANTHER" id="PTHR11228:SF7">
    <property type="entry name" value="PQQA PEPTIDE CYCLASE"/>
    <property type="match status" value="1"/>
</dbReference>
<evidence type="ECO:0000313" key="9">
    <source>
        <dbReference type="Proteomes" id="UP000886829"/>
    </source>
</evidence>
<keyword evidence="5" id="KW-0411">Iron-sulfur</keyword>
<dbReference type="CDD" id="cd01335">
    <property type="entry name" value="Radical_SAM"/>
    <property type="match status" value="1"/>
</dbReference>
<dbReference type="EMBL" id="DXEV01000222">
    <property type="protein sequence ID" value="HIX58019.1"/>
    <property type="molecule type" value="Genomic_DNA"/>
</dbReference>
<dbReference type="InterPro" id="IPR058240">
    <property type="entry name" value="rSAM_sf"/>
</dbReference>
<dbReference type="InterPro" id="IPR050377">
    <property type="entry name" value="Radical_SAM_PqqE_MftC-like"/>
</dbReference>
<accession>A0A9D1WF58</accession>
<dbReference type="Gene3D" id="3.20.20.70">
    <property type="entry name" value="Aldolase class I"/>
    <property type="match status" value="1"/>
</dbReference>
<dbReference type="SFLD" id="SFLDS00029">
    <property type="entry name" value="Radical_SAM"/>
    <property type="match status" value="1"/>
</dbReference>
<protein>
    <submittedName>
        <fullName evidence="8">Radical SAM protein</fullName>
    </submittedName>
</protein>
<keyword evidence="3" id="KW-0479">Metal-binding</keyword>
<evidence type="ECO:0000256" key="1">
    <source>
        <dbReference type="ARBA" id="ARBA00001966"/>
    </source>
</evidence>
<comment type="cofactor">
    <cofactor evidence="1">
        <name>[4Fe-4S] cluster</name>
        <dbReference type="ChEBI" id="CHEBI:49883"/>
    </cofactor>
</comment>
<reference evidence="8" key="1">
    <citation type="journal article" date="2021" name="PeerJ">
        <title>Extensive microbial diversity within the chicken gut microbiome revealed by metagenomics and culture.</title>
        <authorList>
            <person name="Gilroy R."/>
            <person name="Ravi A."/>
            <person name="Getino M."/>
            <person name="Pursley I."/>
            <person name="Horton D.L."/>
            <person name="Alikhan N.F."/>
            <person name="Baker D."/>
            <person name="Gharbi K."/>
            <person name="Hall N."/>
            <person name="Watson M."/>
            <person name="Adriaenssens E.M."/>
            <person name="Foster-Nyarko E."/>
            <person name="Jarju S."/>
            <person name="Secka A."/>
            <person name="Antonio M."/>
            <person name="Oren A."/>
            <person name="Chaudhuri R.R."/>
            <person name="La Ragione R."/>
            <person name="Hildebrand F."/>
            <person name="Pallen M.J."/>
        </authorList>
    </citation>
    <scope>NUCLEOTIDE SEQUENCE</scope>
    <source>
        <strain evidence="8">USASDec5-558</strain>
    </source>
</reference>
<dbReference type="GO" id="GO:0046872">
    <property type="term" value="F:metal ion binding"/>
    <property type="evidence" value="ECO:0007669"/>
    <property type="project" value="UniProtKB-KW"/>
</dbReference>
<dbReference type="SUPFAM" id="SSF102114">
    <property type="entry name" value="Radical SAM enzymes"/>
    <property type="match status" value="1"/>
</dbReference>
<feature type="domain" description="Radical SAM core" evidence="7">
    <location>
        <begin position="63"/>
        <end position="158"/>
    </location>
</feature>
<dbReference type="Proteomes" id="UP000886829">
    <property type="component" value="Unassembled WGS sequence"/>
</dbReference>
<evidence type="ECO:0000256" key="6">
    <source>
        <dbReference type="SAM" id="MobiDB-lite"/>
    </source>
</evidence>
<evidence type="ECO:0000256" key="5">
    <source>
        <dbReference type="ARBA" id="ARBA00023014"/>
    </source>
</evidence>
<evidence type="ECO:0000313" key="8">
    <source>
        <dbReference type="EMBL" id="HIX58019.1"/>
    </source>
</evidence>
<evidence type="ECO:0000256" key="4">
    <source>
        <dbReference type="ARBA" id="ARBA00023004"/>
    </source>
</evidence>
<dbReference type="InterPro" id="IPR013785">
    <property type="entry name" value="Aldolase_TIM"/>
</dbReference>
<dbReference type="GO" id="GO:0003824">
    <property type="term" value="F:catalytic activity"/>
    <property type="evidence" value="ECO:0007669"/>
    <property type="project" value="InterPro"/>
</dbReference>